<dbReference type="SUPFAM" id="SSF48452">
    <property type="entry name" value="TPR-like"/>
    <property type="match status" value="2"/>
</dbReference>
<evidence type="ECO:0000256" key="3">
    <source>
        <dbReference type="PROSITE-ProRule" id="PRU00339"/>
    </source>
</evidence>
<dbReference type="SUPFAM" id="SSF53335">
    <property type="entry name" value="S-adenosyl-L-methionine-dependent methyltransferases"/>
    <property type="match status" value="1"/>
</dbReference>
<protein>
    <submittedName>
        <fullName evidence="6">Tetratricopeptide repeat protein</fullName>
    </submittedName>
</protein>
<comment type="caution">
    <text evidence="6">The sequence shown here is derived from an EMBL/GenBank/DDBJ whole genome shotgun (WGS) entry which is preliminary data.</text>
</comment>
<dbReference type="PROSITE" id="PS50293">
    <property type="entry name" value="TPR_REGION"/>
    <property type="match status" value="1"/>
</dbReference>
<keyword evidence="1" id="KW-0677">Repeat</keyword>
<dbReference type="InterPro" id="IPR051685">
    <property type="entry name" value="Ycf3/AcsC/BcsC/TPR_MFPF"/>
</dbReference>
<name>A0ABR6X3Z6_9BURK</name>
<feature type="repeat" description="TPR" evidence="3">
    <location>
        <begin position="39"/>
        <end position="72"/>
    </location>
</feature>
<evidence type="ECO:0000259" key="4">
    <source>
        <dbReference type="Pfam" id="PF08241"/>
    </source>
</evidence>
<dbReference type="Pfam" id="PF00515">
    <property type="entry name" value="TPR_1"/>
    <property type="match status" value="2"/>
</dbReference>
<keyword evidence="7" id="KW-1185">Reference proteome</keyword>
<feature type="repeat" description="TPR" evidence="3">
    <location>
        <begin position="212"/>
        <end position="245"/>
    </location>
</feature>
<dbReference type="CDD" id="cd02440">
    <property type="entry name" value="AdoMet_MTases"/>
    <property type="match status" value="1"/>
</dbReference>
<dbReference type="Pfam" id="PF08241">
    <property type="entry name" value="Methyltransf_11"/>
    <property type="match status" value="1"/>
</dbReference>
<dbReference type="EMBL" id="JACOFW010000009">
    <property type="protein sequence ID" value="MBC3807647.1"/>
    <property type="molecule type" value="Genomic_DNA"/>
</dbReference>
<dbReference type="PANTHER" id="PTHR44943">
    <property type="entry name" value="CELLULOSE SYNTHASE OPERON PROTEIN C"/>
    <property type="match status" value="1"/>
</dbReference>
<evidence type="ECO:0000256" key="2">
    <source>
        <dbReference type="ARBA" id="ARBA00022803"/>
    </source>
</evidence>
<dbReference type="PANTHER" id="PTHR44943:SF8">
    <property type="entry name" value="TPR REPEAT-CONTAINING PROTEIN MJ0263"/>
    <property type="match status" value="1"/>
</dbReference>
<evidence type="ECO:0000313" key="7">
    <source>
        <dbReference type="Proteomes" id="UP000648257"/>
    </source>
</evidence>
<feature type="repeat" description="TPR" evidence="3">
    <location>
        <begin position="246"/>
        <end position="279"/>
    </location>
</feature>
<dbReference type="InterPro" id="IPR018834">
    <property type="entry name" value="DNA/RNA-bd_Est1-type"/>
</dbReference>
<dbReference type="Proteomes" id="UP000648257">
    <property type="component" value="Unassembled WGS sequence"/>
</dbReference>
<reference evidence="6 7" key="1">
    <citation type="submission" date="2020-08" db="EMBL/GenBank/DDBJ databases">
        <title>Novel species isolated from subtropical streams in China.</title>
        <authorList>
            <person name="Lu H."/>
        </authorList>
    </citation>
    <scope>NUCLEOTIDE SEQUENCE [LARGE SCALE GENOMIC DNA]</scope>
    <source>
        <strain evidence="6 7">KACC 16656</strain>
    </source>
</reference>
<dbReference type="Pfam" id="PF10373">
    <property type="entry name" value="EST1_DNA_bind"/>
    <property type="match status" value="1"/>
</dbReference>
<dbReference type="InterPro" id="IPR013216">
    <property type="entry name" value="Methyltransf_11"/>
</dbReference>
<dbReference type="PROSITE" id="PS50005">
    <property type="entry name" value="TPR"/>
    <property type="match status" value="5"/>
</dbReference>
<dbReference type="RefSeq" id="WP_186922734.1">
    <property type="nucleotide sequence ID" value="NZ_JACOFW010000009.1"/>
</dbReference>
<dbReference type="InterPro" id="IPR019734">
    <property type="entry name" value="TPR_rpt"/>
</dbReference>
<evidence type="ECO:0000256" key="1">
    <source>
        <dbReference type="ARBA" id="ARBA00022737"/>
    </source>
</evidence>
<proteinExistence type="predicted"/>
<keyword evidence="2 3" id="KW-0802">TPR repeat</keyword>
<dbReference type="InterPro" id="IPR029063">
    <property type="entry name" value="SAM-dependent_MTases_sf"/>
</dbReference>
<evidence type="ECO:0000259" key="5">
    <source>
        <dbReference type="Pfam" id="PF10373"/>
    </source>
</evidence>
<dbReference type="Gene3D" id="1.25.40.10">
    <property type="entry name" value="Tetratricopeptide repeat domain"/>
    <property type="match status" value="4"/>
</dbReference>
<feature type="repeat" description="TPR" evidence="3">
    <location>
        <begin position="73"/>
        <end position="106"/>
    </location>
</feature>
<feature type="domain" description="DNA/RNA-binding" evidence="5">
    <location>
        <begin position="231"/>
        <end position="269"/>
    </location>
</feature>
<dbReference type="SMART" id="SM00028">
    <property type="entry name" value="TPR"/>
    <property type="match status" value="8"/>
</dbReference>
<dbReference type="Gene3D" id="3.40.50.150">
    <property type="entry name" value="Vaccinia Virus protein VP39"/>
    <property type="match status" value="1"/>
</dbReference>
<dbReference type="InterPro" id="IPR011990">
    <property type="entry name" value="TPR-like_helical_dom_sf"/>
</dbReference>
<feature type="repeat" description="TPR" evidence="3">
    <location>
        <begin position="107"/>
        <end position="140"/>
    </location>
</feature>
<accession>A0ABR6X3Z6</accession>
<dbReference type="Pfam" id="PF13432">
    <property type="entry name" value="TPR_16"/>
    <property type="match status" value="1"/>
</dbReference>
<feature type="domain" description="Methyltransferase type 11" evidence="4">
    <location>
        <begin position="349"/>
        <end position="440"/>
    </location>
</feature>
<organism evidence="6 7">
    <name type="scientific">Undibacterium seohonense</name>
    <dbReference type="NCBI Taxonomy" id="1344950"/>
    <lineage>
        <taxon>Bacteria</taxon>
        <taxon>Pseudomonadati</taxon>
        <taxon>Pseudomonadota</taxon>
        <taxon>Betaproteobacteria</taxon>
        <taxon>Burkholderiales</taxon>
        <taxon>Oxalobacteraceae</taxon>
        <taxon>Undibacterium</taxon>
    </lineage>
</organism>
<evidence type="ECO:0000313" key="6">
    <source>
        <dbReference type="EMBL" id="MBC3807647.1"/>
    </source>
</evidence>
<sequence length="503" mass="56812">MSDPIQNLLQQAITHHQQGRLQLAEDTYAQVLQINPRQFDALHLIGVIAKQRGDHETALNFFAKAIQVDARQAKVHCNLGATLQELGKSEEALACYELAISLQADYAMAWNNRGNCLRHLGRFEEALESFTKAMELQIAYPEAYLNRAVCLQDMNQHEHALLDVEDALRSRRHYPAAQFARGFSLQQLRRYELALVAYELAFDTSSSPQQQAAVICNQGMILAKLKRDQEALATFQRAIEIRPDFGNAYLQLGHLYRSTNKQAEAVQAYQNASHYLTDTALQEQLRYLLASLGQEAMPSAAPITYVKELFDQYAEHFDTHLQEHLAYRIPELLQDAVQGLIVNKTLSSLDLGCGTGLCADYLRSISTSLIGVDVSENMLAKAAQRGDYSELVCDDIVHYLQREQRTFDLILAADVLVYFGDLGTVFDLVKRRLVQGGFFTFSVELSDTADIHLHSTQRYQHSRAYIDKMAQQFGFHVAHGEQHIGRHEAQIEVKSLIMVLRAI</sequence>
<gene>
    <name evidence="6" type="ORF">H8K52_09860</name>
</gene>